<feature type="transmembrane region" description="Helical" evidence="2">
    <location>
        <begin position="20"/>
        <end position="38"/>
    </location>
</feature>
<proteinExistence type="predicted"/>
<evidence type="ECO:0000256" key="1">
    <source>
        <dbReference type="SAM" id="MobiDB-lite"/>
    </source>
</evidence>
<reference evidence="4" key="1">
    <citation type="submission" date="2017-02" db="EMBL/GenBank/DDBJ databases">
        <authorList>
            <person name="Varghese N."/>
            <person name="Submissions S."/>
        </authorList>
    </citation>
    <scope>NUCLEOTIDE SEQUENCE [LARGE SCALE GENOMIC DNA]</scope>
    <source>
        <strain evidence="4">ATCC 700200</strain>
    </source>
</reference>
<feature type="transmembrane region" description="Helical" evidence="2">
    <location>
        <begin position="59"/>
        <end position="82"/>
    </location>
</feature>
<dbReference type="RefSeq" id="WP_176159408.1">
    <property type="nucleotide sequence ID" value="NZ_FUYE01000008.1"/>
</dbReference>
<dbReference type="AlphaFoldDB" id="A0A1T4Y9A3"/>
<organism evidence="3 4">
    <name type="scientific">Prosthecobacter debontii</name>
    <dbReference type="NCBI Taxonomy" id="48467"/>
    <lineage>
        <taxon>Bacteria</taxon>
        <taxon>Pseudomonadati</taxon>
        <taxon>Verrucomicrobiota</taxon>
        <taxon>Verrucomicrobiia</taxon>
        <taxon>Verrucomicrobiales</taxon>
        <taxon>Verrucomicrobiaceae</taxon>
        <taxon>Prosthecobacter</taxon>
    </lineage>
</organism>
<keyword evidence="2" id="KW-0812">Transmembrane</keyword>
<gene>
    <name evidence="3" type="ORF">SAMN02745166_02630</name>
</gene>
<evidence type="ECO:0000256" key="2">
    <source>
        <dbReference type="SAM" id="Phobius"/>
    </source>
</evidence>
<dbReference type="Proteomes" id="UP000190774">
    <property type="component" value="Unassembled WGS sequence"/>
</dbReference>
<dbReference type="EMBL" id="FUYE01000008">
    <property type="protein sequence ID" value="SKA97855.1"/>
    <property type="molecule type" value="Genomic_DNA"/>
</dbReference>
<sequence length="113" mass="12718">MKLVRFFGWTIHWSLQGLKLWLLGVVAMYSVSPLTYLATLLQREGPADRELNRSVEVCLMVMAILCLLISLAAFTAIFAKFLEVFPLTPYSSKTPSHPTEDESVFNPSKSHLS</sequence>
<name>A0A1T4Y9A3_9BACT</name>
<keyword evidence="4" id="KW-1185">Reference proteome</keyword>
<protein>
    <submittedName>
        <fullName evidence="3">Uncharacterized protein</fullName>
    </submittedName>
</protein>
<feature type="region of interest" description="Disordered" evidence="1">
    <location>
        <begin position="90"/>
        <end position="113"/>
    </location>
</feature>
<dbReference type="STRING" id="48467.SAMN02745166_02630"/>
<keyword evidence="2" id="KW-0472">Membrane</keyword>
<evidence type="ECO:0000313" key="3">
    <source>
        <dbReference type="EMBL" id="SKA97855.1"/>
    </source>
</evidence>
<keyword evidence="2" id="KW-1133">Transmembrane helix</keyword>
<accession>A0A1T4Y9A3</accession>
<evidence type="ECO:0000313" key="4">
    <source>
        <dbReference type="Proteomes" id="UP000190774"/>
    </source>
</evidence>